<name>A0ACC5XEW0_PANGG</name>
<protein>
    <submittedName>
        <fullName evidence="1">Uncharacterized protein</fullName>
    </submittedName>
</protein>
<evidence type="ECO:0000313" key="1">
    <source>
        <dbReference type="EMBL" id="MCI4389641.1"/>
    </source>
</evidence>
<gene>
    <name evidence="1" type="ORF">PGIGA_G00100630</name>
</gene>
<reference evidence="1 2" key="1">
    <citation type="journal article" date="2022" name="bioRxiv">
        <title>An ancient truncated duplication of the anti-Mullerian hormone receptor type 2 gene is a potential conserved master sex determinant in the Pangasiidae catfish family.</title>
        <authorList>
            <person name="Wen M."/>
            <person name="Pan Q."/>
            <person name="Jouanno E."/>
            <person name="Montfort J."/>
            <person name="Zahm M."/>
            <person name="Cabau C."/>
            <person name="Klopp C."/>
            <person name="Iampietro C."/>
            <person name="Roques C."/>
            <person name="Bouchez O."/>
            <person name="Castinel A."/>
            <person name="Donnadieu C."/>
            <person name="Parrinello H."/>
            <person name="Poncet C."/>
            <person name="Belmonte E."/>
            <person name="Gautier V."/>
            <person name="Avarre J.-C."/>
            <person name="Dugue R."/>
            <person name="Gustiano R."/>
            <person name="Ha T.T.T."/>
            <person name="Campet M."/>
            <person name="Sriphairoj K."/>
            <person name="Ribolli J."/>
            <person name="de Almeida F.L."/>
            <person name="Desvignes T."/>
            <person name="Postlethwait J.H."/>
            <person name="Bucao C.F."/>
            <person name="Robinson-Rechavi M."/>
            <person name="Bobe J."/>
            <person name="Herpin A."/>
            <person name="Guiguen Y."/>
        </authorList>
    </citation>
    <scope>NUCLEOTIDE SEQUENCE [LARGE SCALE GENOMIC DNA]</scope>
    <source>
        <strain evidence="1">YG-Dec2019</strain>
    </source>
</reference>
<evidence type="ECO:0000313" key="2">
    <source>
        <dbReference type="Proteomes" id="UP000829447"/>
    </source>
</evidence>
<proteinExistence type="predicted"/>
<organism evidence="1 2">
    <name type="scientific">Pangasianodon gigas</name>
    <name type="common">Mekong giant catfish</name>
    <name type="synonym">Pangasius gigas</name>
    <dbReference type="NCBI Taxonomy" id="30993"/>
    <lineage>
        <taxon>Eukaryota</taxon>
        <taxon>Metazoa</taxon>
        <taxon>Chordata</taxon>
        <taxon>Craniata</taxon>
        <taxon>Vertebrata</taxon>
        <taxon>Euteleostomi</taxon>
        <taxon>Actinopterygii</taxon>
        <taxon>Neopterygii</taxon>
        <taxon>Teleostei</taxon>
        <taxon>Ostariophysi</taxon>
        <taxon>Siluriformes</taxon>
        <taxon>Pangasiidae</taxon>
        <taxon>Pangasianodon</taxon>
    </lineage>
</organism>
<dbReference type="Proteomes" id="UP000829447">
    <property type="component" value="Linkage Group LG19"/>
</dbReference>
<keyword evidence="2" id="KW-1185">Reference proteome</keyword>
<comment type="caution">
    <text evidence="1">The sequence shown here is derived from an EMBL/GenBank/DDBJ whole genome shotgun (WGS) entry which is preliminary data.</text>
</comment>
<sequence length="200" mass="22876">MTHYYRLLSNPFFFFYKPISTTKVCFANYQSIGKARDEIISRLSALLNNTDLHNEEQCDVKVAFCPIVSRAGTDIKAALSRLSDEKPTVMFVLHHTFSPDYNAPNSSDYDRNNLMMVDVLFHEDLGLLNCSKNNKAIKKAGNYLKKYGKTQYKVSVKRAFAVTAVLVIIGIGIWYRTQKGSCVFPKQIQVLNIWTWLCQN</sequence>
<accession>A0ACC5XEW0</accession>
<dbReference type="EMBL" id="CM040472">
    <property type="protein sequence ID" value="MCI4389641.1"/>
    <property type="molecule type" value="Genomic_DNA"/>
</dbReference>